<dbReference type="STRING" id="1123282.SAMN02745823_01404"/>
<dbReference type="Gene3D" id="3.40.190.10">
    <property type="entry name" value="Periplasmic binding protein-like II"/>
    <property type="match status" value="2"/>
</dbReference>
<comment type="subcellular location">
    <subcellularLocation>
        <location evidence="1">Cell envelope</location>
    </subcellularLocation>
</comment>
<feature type="chain" id="PRO_5038684558" evidence="5">
    <location>
        <begin position="22"/>
        <end position="286"/>
    </location>
</feature>
<evidence type="ECO:0000313" key="7">
    <source>
        <dbReference type="EMBL" id="SHH91415.1"/>
    </source>
</evidence>
<dbReference type="EMBL" id="FQXV01000004">
    <property type="protein sequence ID" value="SHH91415.1"/>
    <property type="molecule type" value="Genomic_DNA"/>
</dbReference>
<dbReference type="Proteomes" id="UP000183995">
    <property type="component" value="Unassembled WGS sequence"/>
</dbReference>
<dbReference type="AlphaFoldDB" id="A0A1M5WUX9"/>
<sequence>MKRFISIVCVLLLVLALAGCATGNTATTSPSGASGAASPSASAAADDDWAYIKQKGELVIGITETAPMNFYDKDGKTLIGFDTEFAEAACAKLGVKPKFEIINWDSKELELKSKNIDCIWNGLTVMEDRKENMAFTSNYLTNRQVVVVKASNADKYKDAASLKGAAIVAEKGSAGEEAISVNLADTTYTPVDSQANALLEVKAGTSDAAVLDYTMASYLTGPGTDYSDLQIVTGINLGDSEFYAIGFRLNSTAVAQFNDVIAEFQKDGTFKTVADKYSLADLLVTA</sequence>
<evidence type="ECO:0000256" key="2">
    <source>
        <dbReference type="ARBA" id="ARBA00010333"/>
    </source>
</evidence>
<evidence type="ECO:0000256" key="3">
    <source>
        <dbReference type="ARBA" id="ARBA00022729"/>
    </source>
</evidence>
<evidence type="ECO:0000256" key="1">
    <source>
        <dbReference type="ARBA" id="ARBA00004196"/>
    </source>
</evidence>
<dbReference type="Pfam" id="PF00497">
    <property type="entry name" value="SBP_bac_3"/>
    <property type="match status" value="1"/>
</dbReference>
<dbReference type="PANTHER" id="PTHR35936">
    <property type="entry name" value="MEMBRANE-BOUND LYTIC MUREIN TRANSGLYCOSYLASE F"/>
    <property type="match status" value="1"/>
</dbReference>
<evidence type="ECO:0000259" key="6">
    <source>
        <dbReference type="SMART" id="SM00062"/>
    </source>
</evidence>
<protein>
    <submittedName>
        <fullName evidence="7">Polar amino acid transport system substrate-binding protein</fullName>
    </submittedName>
</protein>
<reference evidence="7 8" key="1">
    <citation type="submission" date="2016-11" db="EMBL/GenBank/DDBJ databases">
        <authorList>
            <person name="Jaros S."/>
            <person name="Januszkiewicz K."/>
            <person name="Wedrychowicz H."/>
        </authorList>
    </citation>
    <scope>NUCLEOTIDE SEQUENCE [LARGE SCALE GENOMIC DNA]</scope>
    <source>
        <strain evidence="7 8">DSM 10068</strain>
    </source>
</reference>
<feature type="domain" description="Solute-binding protein family 3/N-terminal" evidence="6">
    <location>
        <begin position="57"/>
        <end position="281"/>
    </location>
</feature>
<proteinExistence type="inferred from homology"/>
<dbReference type="PROSITE" id="PS51257">
    <property type="entry name" value="PROKAR_LIPOPROTEIN"/>
    <property type="match status" value="1"/>
</dbReference>
<organism evidence="7 8">
    <name type="scientific">Sporobacter termitidis DSM 10068</name>
    <dbReference type="NCBI Taxonomy" id="1123282"/>
    <lineage>
        <taxon>Bacteria</taxon>
        <taxon>Bacillati</taxon>
        <taxon>Bacillota</taxon>
        <taxon>Clostridia</taxon>
        <taxon>Eubacteriales</taxon>
        <taxon>Oscillospiraceae</taxon>
        <taxon>Sporobacter</taxon>
    </lineage>
</organism>
<dbReference type="RefSeq" id="WP_073077133.1">
    <property type="nucleotide sequence ID" value="NZ_FQXV01000004.1"/>
</dbReference>
<dbReference type="PROSITE" id="PS01039">
    <property type="entry name" value="SBP_BACTERIAL_3"/>
    <property type="match status" value="1"/>
</dbReference>
<dbReference type="SUPFAM" id="SSF53850">
    <property type="entry name" value="Periplasmic binding protein-like II"/>
    <property type="match status" value="1"/>
</dbReference>
<name>A0A1M5WUX9_9FIRM</name>
<feature type="signal peptide" evidence="5">
    <location>
        <begin position="1"/>
        <end position="21"/>
    </location>
</feature>
<dbReference type="InterPro" id="IPR018313">
    <property type="entry name" value="SBP_3_CS"/>
</dbReference>
<dbReference type="InterPro" id="IPR001638">
    <property type="entry name" value="Solute-binding_3/MltF_N"/>
</dbReference>
<evidence type="ECO:0000256" key="4">
    <source>
        <dbReference type="RuleBase" id="RU003744"/>
    </source>
</evidence>
<dbReference type="GO" id="GO:0030313">
    <property type="term" value="C:cell envelope"/>
    <property type="evidence" value="ECO:0007669"/>
    <property type="project" value="UniProtKB-SubCell"/>
</dbReference>
<evidence type="ECO:0000313" key="8">
    <source>
        <dbReference type="Proteomes" id="UP000183995"/>
    </source>
</evidence>
<keyword evidence="3 5" id="KW-0732">Signal</keyword>
<dbReference type="OrthoDB" id="9775197at2"/>
<gene>
    <name evidence="7" type="ORF">SAMN02745823_01404</name>
</gene>
<comment type="similarity">
    <text evidence="2 4">Belongs to the bacterial solute-binding protein 3 family.</text>
</comment>
<evidence type="ECO:0000256" key="5">
    <source>
        <dbReference type="SAM" id="SignalP"/>
    </source>
</evidence>
<keyword evidence="8" id="KW-1185">Reference proteome</keyword>
<accession>A0A1M5WUX9</accession>
<dbReference type="SMART" id="SM00062">
    <property type="entry name" value="PBPb"/>
    <property type="match status" value="1"/>
</dbReference>